<protein>
    <recommendedName>
        <fullName evidence="7 8">Glutamine-dependent NAD(+) synthetase</fullName>
        <ecNumber evidence="7 8">6.3.5.1</ecNumber>
    </recommendedName>
    <alternativeName>
        <fullName evidence="7 8">NAD(+) synthase [glutamine-hydrolyzing]</fullName>
    </alternativeName>
</protein>
<dbReference type="EC" id="6.3.5.1" evidence="7 8"/>
<comment type="caution">
    <text evidence="7">Lacks conserved residue(s) required for the propagation of feature annotation.</text>
</comment>
<dbReference type="PROSITE" id="PS50263">
    <property type="entry name" value="CN_HYDROLASE"/>
    <property type="match status" value="1"/>
</dbReference>
<evidence type="ECO:0000256" key="1">
    <source>
        <dbReference type="ARBA" id="ARBA00005188"/>
    </source>
</evidence>
<feature type="active site" description="Proton acceptor" evidence="9">
    <location>
        <position position="41"/>
    </location>
</feature>
<feature type="binding site" evidence="7">
    <location>
        <position position="381"/>
    </location>
    <ligand>
        <name>deamido-NAD(+)</name>
        <dbReference type="ChEBI" id="CHEBI:58437"/>
        <note>ligand shared between two neighboring subunits</note>
    </ligand>
</feature>
<comment type="pathway">
    <text evidence="1 7 8">Cofactor biosynthesis; NAD(+) biosynthesis; NAD(+) from deamido-NAD(+) (L-Gln route): step 1/1.</text>
</comment>
<dbReference type="PIRSF" id="PIRSF006630">
    <property type="entry name" value="NADS_GAT"/>
    <property type="match status" value="1"/>
</dbReference>
<dbReference type="InterPro" id="IPR003694">
    <property type="entry name" value="NAD_synthase"/>
</dbReference>
<feature type="binding site" evidence="7">
    <location>
        <position position="182"/>
    </location>
    <ligand>
        <name>L-glutamine</name>
        <dbReference type="ChEBI" id="CHEBI:58359"/>
    </ligand>
</feature>
<dbReference type="GO" id="GO:0008795">
    <property type="term" value="F:NAD+ synthase activity"/>
    <property type="evidence" value="ECO:0007669"/>
    <property type="project" value="UniProtKB-UniRule"/>
</dbReference>
<feature type="active site" description="Proton acceptor; for glutaminase activity" evidence="7">
    <location>
        <position position="41"/>
    </location>
</feature>
<comment type="similarity">
    <text evidence="2 7 8">In the C-terminal section; belongs to the NAD synthetase family.</text>
</comment>
<dbReference type="GO" id="GO:0009435">
    <property type="term" value="P:NAD+ biosynthetic process"/>
    <property type="evidence" value="ECO:0007669"/>
    <property type="project" value="UniProtKB-UniRule"/>
</dbReference>
<comment type="similarity">
    <text evidence="10">Belongs to the NAD synthetase family.</text>
</comment>
<dbReference type="UniPathway" id="UPA00253">
    <property type="reaction ID" value="UER00334"/>
</dbReference>
<evidence type="ECO:0000256" key="10">
    <source>
        <dbReference type="RuleBase" id="RU003811"/>
    </source>
</evidence>
<feature type="binding site" evidence="7">
    <location>
        <begin position="298"/>
        <end position="305"/>
    </location>
    <ligand>
        <name>ATP</name>
        <dbReference type="ChEBI" id="CHEBI:30616"/>
    </ligand>
</feature>
<dbReference type="GO" id="GO:0005524">
    <property type="term" value="F:ATP binding"/>
    <property type="evidence" value="ECO:0007669"/>
    <property type="project" value="UniProtKB-UniRule"/>
</dbReference>
<feature type="binding site" evidence="7">
    <location>
        <position position="405"/>
    </location>
    <ligand>
        <name>ATP</name>
        <dbReference type="ChEBI" id="CHEBI:30616"/>
    </ligand>
</feature>
<dbReference type="Proteomes" id="UP000292855">
    <property type="component" value="Unassembled WGS sequence"/>
</dbReference>
<dbReference type="GO" id="GO:0000257">
    <property type="term" value="F:nitrilase activity"/>
    <property type="evidence" value="ECO:0007669"/>
    <property type="project" value="UniProtKB-ARBA"/>
</dbReference>
<keyword evidence="13" id="KW-1185">Reference proteome</keyword>
<dbReference type="SUPFAM" id="SSF52402">
    <property type="entry name" value="Adenine nucleotide alpha hydrolases-like"/>
    <property type="match status" value="1"/>
</dbReference>
<dbReference type="GO" id="GO:0004359">
    <property type="term" value="F:glutaminase activity"/>
    <property type="evidence" value="ECO:0007669"/>
    <property type="project" value="InterPro"/>
</dbReference>
<feature type="active site" description="Nucleophile; for glutaminase activity" evidence="7">
    <location>
        <position position="148"/>
    </location>
</feature>
<dbReference type="CDD" id="cd07570">
    <property type="entry name" value="GAT_Gln-NAD-synth"/>
    <property type="match status" value="1"/>
</dbReference>
<evidence type="ECO:0000256" key="2">
    <source>
        <dbReference type="ARBA" id="ARBA00007145"/>
    </source>
</evidence>
<evidence type="ECO:0000256" key="5">
    <source>
        <dbReference type="ARBA" id="ARBA00022840"/>
    </source>
</evidence>
<keyword evidence="3 7" id="KW-0436">Ligase</keyword>
<dbReference type="Pfam" id="PF00795">
    <property type="entry name" value="CN_hydrolase"/>
    <property type="match status" value="1"/>
</dbReference>
<dbReference type="GO" id="GO:0003952">
    <property type="term" value="F:NAD+ synthase (glutamine-hydrolyzing) activity"/>
    <property type="evidence" value="ECO:0007669"/>
    <property type="project" value="UniProtKB-UniRule"/>
</dbReference>
<dbReference type="AlphaFoldDB" id="A0A4V2DBL9"/>
<evidence type="ECO:0000313" key="12">
    <source>
        <dbReference type="EMBL" id="RZF58448.1"/>
    </source>
</evidence>
<evidence type="ECO:0000256" key="6">
    <source>
        <dbReference type="ARBA" id="ARBA00023027"/>
    </source>
</evidence>
<gene>
    <name evidence="7" type="primary">nadE</name>
    <name evidence="12" type="ORF">EWE74_17730</name>
</gene>
<keyword evidence="5 7" id="KW-0067">ATP-binding</keyword>
<dbReference type="PROSITE" id="PS00920">
    <property type="entry name" value="NITRIL_CHT_1"/>
    <property type="match status" value="1"/>
</dbReference>
<dbReference type="GO" id="GO:0005737">
    <property type="term" value="C:cytoplasm"/>
    <property type="evidence" value="ECO:0007669"/>
    <property type="project" value="InterPro"/>
</dbReference>
<dbReference type="InterPro" id="IPR003010">
    <property type="entry name" value="C-N_Hydrolase"/>
</dbReference>
<dbReference type="PANTHER" id="PTHR23090:SF9">
    <property type="entry name" value="GLUTAMINE-DEPENDENT NAD(+) SYNTHETASE"/>
    <property type="match status" value="1"/>
</dbReference>
<dbReference type="InterPro" id="IPR022310">
    <property type="entry name" value="NAD/GMP_synthase"/>
</dbReference>
<feature type="domain" description="CN hydrolase" evidence="11">
    <location>
        <begin position="1"/>
        <end position="252"/>
    </location>
</feature>
<feature type="active site" description="For glutaminase activity" evidence="7">
    <location>
        <position position="112"/>
    </location>
</feature>
<proteinExistence type="inferred from homology"/>
<accession>A0A4V2DBL9</accession>
<dbReference type="Gene3D" id="3.40.50.620">
    <property type="entry name" value="HUPs"/>
    <property type="match status" value="1"/>
</dbReference>
<evidence type="ECO:0000256" key="9">
    <source>
        <dbReference type="PROSITE-ProRule" id="PRU10139"/>
    </source>
</evidence>
<dbReference type="InterPro" id="IPR036526">
    <property type="entry name" value="C-N_Hydrolase_sf"/>
</dbReference>
<dbReference type="CDD" id="cd00553">
    <property type="entry name" value="NAD_synthase"/>
    <property type="match status" value="1"/>
</dbReference>
<dbReference type="OrthoDB" id="9803818at2"/>
<evidence type="ECO:0000256" key="7">
    <source>
        <dbReference type="HAMAP-Rule" id="MF_02090"/>
    </source>
</evidence>
<dbReference type="EMBL" id="SGIT01000004">
    <property type="protein sequence ID" value="RZF58448.1"/>
    <property type="molecule type" value="Genomic_DNA"/>
</dbReference>
<evidence type="ECO:0000313" key="13">
    <source>
        <dbReference type="Proteomes" id="UP000292855"/>
    </source>
</evidence>
<dbReference type="Gene3D" id="3.60.110.10">
    <property type="entry name" value="Carbon-nitrogen hydrolase"/>
    <property type="match status" value="1"/>
</dbReference>
<feature type="binding site" evidence="7">
    <location>
        <position position="118"/>
    </location>
    <ligand>
        <name>L-glutamine</name>
        <dbReference type="ChEBI" id="CHEBI:58359"/>
    </ligand>
</feature>
<dbReference type="InterPro" id="IPR014445">
    <property type="entry name" value="Gln-dep_NAD_synthase"/>
</dbReference>
<reference evidence="12 13" key="1">
    <citation type="submission" date="2019-02" db="EMBL/GenBank/DDBJ databases">
        <authorList>
            <person name="Li Y."/>
        </authorList>
    </citation>
    <scope>NUCLEOTIDE SEQUENCE [LARGE SCALE GENOMIC DNA]</scope>
    <source>
        <strain evidence="12 13">30C10-4-7</strain>
    </source>
</reference>
<dbReference type="Pfam" id="PF02540">
    <property type="entry name" value="NAD_synthase"/>
    <property type="match status" value="1"/>
</dbReference>
<dbReference type="HAMAP" id="MF_02090">
    <property type="entry name" value="NadE_glutamine_dep"/>
    <property type="match status" value="1"/>
</dbReference>
<evidence type="ECO:0000256" key="8">
    <source>
        <dbReference type="PIRNR" id="PIRNR006630"/>
    </source>
</evidence>
<name>A0A4V2DBL9_9SPHI</name>
<feature type="binding site" evidence="7">
    <location>
        <position position="410"/>
    </location>
    <ligand>
        <name>deamido-NAD(+)</name>
        <dbReference type="ChEBI" id="CHEBI:58437"/>
        <note>ligand shared between two neighboring subunits</note>
    </ligand>
</feature>
<comment type="function">
    <text evidence="7">Catalyzes the ATP-dependent amidation of deamido-NAD to form NAD. Uses L-glutamine as a nitrogen source.</text>
</comment>
<dbReference type="InterPro" id="IPR014729">
    <property type="entry name" value="Rossmann-like_a/b/a_fold"/>
</dbReference>
<evidence type="ECO:0000256" key="4">
    <source>
        <dbReference type="ARBA" id="ARBA00022741"/>
    </source>
</evidence>
<feature type="binding site" evidence="7">
    <location>
        <position position="520"/>
    </location>
    <ligand>
        <name>deamido-NAD(+)</name>
        <dbReference type="ChEBI" id="CHEBI:58437"/>
        <note>ligand shared between two neighboring subunits</note>
    </ligand>
</feature>
<keyword evidence="6 7" id="KW-0520">NAD</keyword>
<dbReference type="RefSeq" id="WP_130142998.1">
    <property type="nucleotide sequence ID" value="NZ_SGIT01000004.1"/>
</dbReference>
<sequence length="548" mass="60069">MKIALAQLNYHIGNFAANNEKIIRHITRAKADGADLIVFAELAVGGYPAKDLLRNTQFIQQCTDSLQEIAQACQGIHCVIGSPVANMDPEGKPLYNAAIVLADGQIQHICKKSLLPDYDVFDEYRYFEPNRSASCIEIAGEKVALTVCEDLWDDEVSNSYVGDLMAELRKENPSLIINIAASPFSYTHFDNRINVLKRNVIKAGCPLVYVNQIGAHTDIIFDGRSLALDRNGNILSALEGFSEDYTIVDMYAQSQATSKGLPVEKHDKPSEIALIHQALLLGIRDYFQKSGFKKAVLGLSGGLDSAVVAALACEALGAENVLAVLMPSVYSSDHSLKDALDLVENTGCSYQIIPIKDVAEAFEQTLSEPFRDRAPDLTEENIQARIRGTILMALSNKFGHILLNTSNKSEAAVGYGTLYGDMAGSLSVIGDVYKTQAYTLAGYINREREIIPVNTIVKPPSAELRPDQKDSDSLPPYDILDSILYQLIELEKSVKAVVQSGFEETLVKRIAALLNNAEFKRFQAPPILRVSPKAFGSGRVMPLVAKYF</sequence>
<dbReference type="FunFam" id="3.40.50.620:FF:000106">
    <property type="entry name" value="Glutamine-dependent NAD(+) synthetase"/>
    <property type="match status" value="1"/>
</dbReference>
<dbReference type="NCBIfam" id="NF010588">
    <property type="entry name" value="PRK13981.1"/>
    <property type="match status" value="1"/>
</dbReference>
<dbReference type="NCBIfam" id="TIGR00552">
    <property type="entry name" value="nadE"/>
    <property type="match status" value="1"/>
</dbReference>
<keyword evidence="4 7" id="KW-0547">Nucleotide-binding</keyword>
<dbReference type="SUPFAM" id="SSF56317">
    <property type="entry name" value="Carbon-nitrogen hydrolase"/>
    <property type="match status" value="1"/>
</dbReference>
<evidence type="ECO:0000256" key="3">
    <source>
        <dbReference type="ARBA" id="ARBA00022598"/>
    </source>
</evidence>
<comment type="caution">
    <text evidence="12">The sequence shown here is derived from an EMBL/GenBank/DDBJ whole genome shotgun (WGS) entry which is preliminary data.</text>
</comment>
<dbReference type="InterPro" id="IPR000132">
    <property type="entry name" value="Nitrilase/CN_hydratase_CS"/>
</dbReference>
<organism evidence="12 13">
    <name type="scientific">Sphingobacterium corticibacterium</name>
    <dbReference type="NCBI Taxonomy" id="2484746"/>
    <lineage>
        <taxon>Bacteria</taxon>
        <taxon>Pseudomonadati</taxon>
        <taxon>Bacteroidota</taxon>
        <taxon>Sphingobacteriia</taxon>
        <taxon>Sphingobacteriales</taxon>
        <taxon>Sphingobacteriaceae</taxon>
        <taxon>Sphingobacterium</taxon>
    </lineage>
</organism>
<comment type="catalytic activity">
    <reaction evidence="7 8">
        <text>deamido-NAD(+) + L-glutamine + ATP + H2O = L-glutamate + AMP + diphosphate + NAD(+) + H(+)</text>
        <dbReference type="Rhea" id="RHEA:24384"/>
        <dbReference type="ChEBI" id="CHEBI:15377"/>
        <dbReference type="ChEBI" id="CHEBI:15378"/>
        <dbReference type="ChEBI" id="CHEBI:29985"/>
        <dbReference type="ChEBI" id="CHEBI:30616"/>
        <dbReference type="ChEBI" id="CHEBI:33019"/>
        <dbReference type="ChEBI" id="CHEBI:57540"/>
        <dbReference type="ChEBI" id="CHEBI:58359"/>
        <dbReference type="ChEBI" id="CHEBI:58437"/>
        <dbReference type="ChEBI" id="CHEBI:456215"/>
        <dbReference type="EC" id="6.3.5.1"/>
    </reaction>
</comment>
<evidence type="ECO:0000259" key="11">
    <source>
        <dbReference type="PROSITE" id="PS50263"/>
    </source>
</evidence>
<dbReference type="PANTHER" id="PTHR23090">
    <property type="entry name" value="NH 3 /GLUTAMINE-DEPENDENT NAD + SYNTHETASE"/>
    <property type="match status" value="1"/>
</dbReference>